<feature type="compositionally biased region" description="Polar residues" evidence="1">
    <location>
        <begin position="186"/>
        <end position="195"/>
    </location>
</feature>
<gene>
    <name evidence="2" type="ORF">PC129_g24717</name>
</gene>
<protein>
    <submittedName>
        <fullName evidence="2">Uncharacterized protein</fullName>
    </submittedName>
</protein>
<feature type="compositionally biased region" description="Polar residues" evidence="1">
    <location>
        <begin position="110"/>
        <end position="121"/>
    </location>
</feature>
<feature type="compositionally biased region" description="Basic residues" evidence="1">
    <location>
        <begin position="74"/>
        <end position="84"/>
    </location>
</feature>
<evidence type="ECO:0000313" key="2">
    <source>
        <dbReference type="EMBL" id="KAG3196284.1"/>
    </source>
</evidence>
<feature type="region of interest" description="Disordered" evidence="1">
    <location>
        <begin position="38"/>
        <end position="218"/>
    </location>
</feature>
<dbReference type="EMBL" id="RCMV01004099">
    <property type="protein sequence ID" value="KAG3196284.1"/>
    <property type="molecule type" value="Genomic_DNA"/>
</dbReference>
<reference evidence="2" key="1">
    <citation type="submission" date="2018-05" db="EMBL/GenBank/DDBJ databases">
        <title>Effector identification in a new, highly contiguous assembly of the strawberry crown rot pathogen Phytophthora cactorum.</title>
        <authorList>
            <person name="Armitage A.D."/>
            <person name="Nellist C.F."/>
            <person name="Bates H."/>
            <person name="Vickerstaff R.J."/>
            <person name="Harrison R.J."/>
        </authorList>
    </citation>
    <scope>NUCLEOTIDE SEQUENCE</scope>
    <source>
        <strain evidence="2">P421</strain>
    </source>
</reference>
<sequence>MASASRAVRGHRCLLCREGKGRHGAGIEIPALDASLLSSEAEREVASGSRLQQADQRDGAGPDTNPTKGCVVKQHGRLRAVQRARYHDPQRPAASQTPQASREEEDPTPRNENQPQTSSNVQRRKAKTHAALVDREASGTPEGLRTVEPQQGKPSTHHSHTAESTAERSRGQERVGGDGQPPRSAAESQSQAVHSTETDDPSQTKWRESRSQRYQRLR</sequence>
<dbReference type="Proteomes" id="UP000760860">
    <property type="component" value="Unassembled WGS sequence"/>
</dbReference>
<dbReference type="AlphaFoldDB" id="A0A8T1JV21"/>
<accession>A0A8T1JV21</accession>
<comment type="caution">
    <text evidence="2">The sequence shown here is derived from an EMBL/GenBank/DDBJ whole genome shotgun (WGS) entry which is preliminary data.</text>
</comment>
<organism evidence="2 3">
    <name type="scientific">Phytophthora cactorum</name>
    <dbReference type="NCBI Taxonomy" id="29920"/>
    <lineage>
        <taxon>Eukaryota</taxon>
        <taxon>Sar</taxon>
        <taxon>Stramenopiles</taxon>
        <taxon>Oomycota</taxon>
        <taxon>Peronosporomycetes</taxon>
        <taxon>Peronosporales</taxon>
        <taxon>Peronosporaceae</taxon>
        <taxon>Phytophthora</taxon>
    </lineage>
</organism>
<evidence type="ECO:0000256" key="1">
    <source>
        <dbReference type="SAM" id="MobiDB-lite"/>
    </source>
</evidence>
<name>A0A8T1JV21_9STRA</name>
<feature type="compositionally biased region" description="Basic and acidic residues" evidence="1">
    <location>
        <begin position="165"/>
        <end position="176"/>
    </location>
</feature>
<evidence type="ECO:0000313" key="3">
    <source>
        <dbReference type="Proteomes" id="UP000760860"/>
    </source>
</evidence>
<proteinExistence type="predicted"/>